<evidence type="ECO:0000313" key="2">
    <source>
        <dbReference type="Proteomes" id="UP000306319"/>
    </source>
</evidence>
<dbReference type="Proteomes" id="UP000306319">
    <property type="component" value="Unassembled WGS sequence"/>
</dbReference>
<gene>
    <name evidence="1" type="ORF">E5331_18325</name>
</gene>
<name>A0AC61RHI8_9BACT</name>
<protein>
    <submittedName>
        <fullName evidence="1">Glycoside hydrolase family 5 protein</fullName>
    </submittedName>
</protein>
<accession>A0AC61RHI8</accession>
<keyword evidence="1" id="KW-0378">Hydrolase</keyword>
<evidence type="ECO:0000313" key="1">
    <source>
        <dbReference type="EMBL" id="TGY76345.1"/>
    </source>
</evidence>
<comment type="caution">
    <text evidence="1">The sequence shown here is derived from an EMBL/GenBank/DDBJ whole genome shotgun (WGS) entry which is preliminary data.</text>
</comment>
<reference evidence="1" key="1">
    <citation type="submission" date="2019-04" db="EMBL/GenBank/DDBJ databases">
        <title>Microbes associate with the intestines of laboratory mice.</title>
        <authorList>
            <person name="Navarre W."/>
            <person name="Wong E."/>
            <person name="Huang K."/>
            <person name="Tropini C."/>
            <person name="Ng K."/>
            <person name="Yu B."/>
        </authorList>
    </citation>
    <scope>NUCLEOTIDE SEQUENCE</scope>
    <source>
        <strain evidence="1">NM04_E33</strain>
    </source>
</reference>
<sequence>MKTDTLRKILLCLVLSVVCSVSASVVDKHGWLKVGNGKLTDESGNPTQLKGVSFGWHCLWPQFYNTSVVDKVVNEWGADIVRCSIGLDLTDRSFEKNPELAYACVDSIVSGAVKSGSYVLIDFHSHENNLPLAKEFFTTVAKKYGNLPNVIYEVWNEPQEVEWSECKQYGEEIIPVIRKYAPNSIVIIPTPRWDQDVDKAADNPITDYDNIMYSLHYYAAFHKDDYRKKAEYALKHNLPIFITECASMMHTGDGVIDPASWEEWLKMADENGLSWIAWSISNKDETCSMLRPSASANASEWTDADLKPWAILVKYYLNK</sequence>
<keyword evidence="2" id="KW-1185">Reference proteome</keyword>
<organism evidence="1 2">
    <name type="scientific">Lepagella muris</name>
    <dbReference type="NCBI Taxonomy" id="3032870"/>
    <lineage>
        <taxon>Bacteria</taxon>
        <taxon>Pseudomonadati</taxon>
        <taxon>Bacteroidota</taxon>
        <taxon>Bacteroidia</taxon>
        <taxon>Bacteroidales</taxon>
        <taxon>Muribaculaceae</taxon>
        <taxon>Lepagella</taxon>
    </lineage>
</organism>
<proteinExistence type="predicted"/>
<dbReference type="EMBL" id="SRYB01000041">
    <property type="protein sequence ID" value="TGY76345.1"/>
    <property type="molecule type" value="Genomic_DNA"/>
</dbReference>